<reference evidence="1 2" key="1">
    <citation type="submission" date="2019-10" db="EMBL/GenBank/DDBJ databases">
        <title>Draft Genome Sequence of the Caffeine Degrading Methylotroph Methylorubrum populi PINKEL.</title>
        <authorList>
            <person name="Dawson S.C."/>
            <person name="Zhang X."/>
            <person name="Wright M.E."/>
            <person name="Sharma G."/>
            <person name="Langner J.T."/>
            <person name="Ditty J.L."/>
            <person name="Subuyuj G.A."/>
        </authorList>
    </citation>
    <scope>NUCLEOTIDE SEQUENCE [LARGE SCALE GENOMIC DNA]</scope>
    <source>
        <strain evidence="1 2">Pinkel</strain>
    </source>
</reference>
<name>A0A833J9N4_9HYPH</name>
<dbReference type="Proteomes" id="UP000469949">
    <property type="component" value="Unassembled WGS sequence"/>
</dbReference>
<gene>
    <name evidence="1" type="ORF">F8B43_1337</name>
</gene>
<dbReference type="AlphaFoldDB" id="A0A833J9N4"/>
<proteinExistence type="predicted"/>
<dbReference type="EMBL" id="WEKV01000008">
    <property type="protein sequence ID" value="KAB7785936.1"/>
    <property type="molecule type" value="Genomic_DNA"/>
</dbReference>
<evidence type="ECO:0000313" key="1">
    <source>
        <dbReference type="EMBL" id="KAB7785936.1"/>
    </source>
</evidence>
<protein>
    <submittedName>
        <fullName evidence="1">Uncharacterized protein</fullName>
    </submittedName>
</protein>
<evidence type="ECO:0000313" key="2">
    <source>
        <dbReference type="Proteomes" id="UP000469949"/>
    </source>
</evidence>
<accession>A0A833J9N4</accession>
<comment type="caution">
    <text evidence="1">The sequence shown here is derived from an EMBL/GenBank/DDBJ whole genome shotgun (WGS) entry which is preliminary data.</text>
</comment>
<sequence>MLFGDLKSIRGLFTESNADFSLLLNLILLSTMTTRSRVADIYDALAWYRPHTPEDR</sequence>
<organism evidence="1 2">
    <name type="scientific">Methylorubrum populi</name>
    <dbReference type="NCBI Taxonomy" id="223967"/>
    <lineage>
        <taxon>Bacteria</taxon>
        <taxon>Pseudomonadati</taxon>
        <taxon>Pseudomonadota</taxon>
        <taxon>Alphaproteobacteria</taxon>
        <taxon>Hyphomicrobiales</taxon>
        <taxon>Methylobacteriaceae</taxon>
        <taxon>Methylorubrum</taxon>
    </lineage>
</organism>